<reference evidence="2 3" key="1">
    <citation type="submission" date="2024-01" db="EMBL/GenBank/DDBJ databases">
        <authorList>
            <person name="Allen C."/>
            <person name="Tagirdzhanova G."/>
        </authorList>
    </citation>
    <scope>NUCLEOTIDE SEQUENCE [LARGE SCALE GENOMIC DNA]</scope>
    <source>
        <strain evidence="2 3">CBS 573.63</strain>
    </source>
</reference>
<evidence type="ECO:0000313" key="3">
    <source>
        <dbReference type="Proteomes" id="UP001642501"/>
    </source>
</evidence>
<evidence type="ECO:0000256" key="1">
    <source>
        <dbReference type="SAM" id="SignalP"/>
    </source>
</evidence>
<feature type="chain" id="PRO_5046100871" description="Cell wall galactomannoprotein" evidence="1">
    <location>
        <begin position="17"/>
        <end position="175"/>
    </location>
</feature>
<dbReference type="EMBL" id="CAWUOM010000146">
    <property type="protein sequence ID" value="CAK7273838.1"/>
    <property type="molecule type" value="Genomic_DNA"/>
</dbReference>
<keyword evidence="3" id="KW-1185">Reference proteome</keyword>
<dbReference type="Gene3D" id="1.20.1280.140">
    <property type="match status" value="1"/>
</dbReference>
<dbReference type="PANTHER" id="PTHR38123">
    <property type="entry name" value="CELL WALL SERINE-THREONINE-RICH GALACTOMANNOPROTEIN MP1 (AFU_ORTHOLOGUE AFUA_4G03240)"/>
    <property type="match status" value="1"/>
</dbReference>
<dbReference type="PANTHER" id="PTHR38123:SF1">
    <property type="entry name" value="HYDROPHOBIC SURFACE BINDING PROTEIN"/>
    <property type="match status" value="1"/>
</dbReference>
<accession>A0ABP0E1R1</accession>
<protein>
    <recommendedName>
        <fullName evidence="4">Cell wall galactomannoprotein</fullName>
    </recommendedName>
</protein>
<name>A0ABP0E1R1_9PEZI</name>
<proteinExistence type="predicted"/>
<evidence type="ECO:0000313" key="2">
    <source>
        <dbReference type="EMBL" id="CAK7273838.1"/>
    </source>
</evidence>
<dbReference type="Pfam" id="PF12296">
    <property type="entry name" value="HsbA"/>
    <property type="match status" value="1"/>
</dbReference>
<evidence type="ECO:0008006" key="4">
    <source>
        <dbReference type="Google" id="ProtNLM"/>
    </source>
</evidence>
<keyword evidence="1" id="KW-0732">Signal</keyword>
<dbReference type="InterPro" id="IPR021054">
    <property type="entry name" value="Cell_wall_mannoprotein_1"/>
</dbReference>
<organism evidence="2 3">
    <name type="scientific">Sporothrix epigloea</name>
    <dbReference type="NCBI Taxonomy" id="1892477"/>
    <lineage>
        <taxon>Eukaryota</taxon>
        <taxon>Fungi</taxon>
        <taxon>Dikarya</taxon>
        <taxon>Ascomycota</taxon>
        <taxon>Pezizomycotina</taxon>
        <taxon>Sordariomycetes</taxon>
        <taxon>Sordariomycetidae</taxon>
        <taxon>Ophiostomatales</taxon>
        <taxon>Ophiostomataceae</taxon>
        <taxon>Sporothrix</taxon>
    </lineage>
</organism>
<sequence length="175" mass="18421">MLVANLLRVASGLAYATLVIGDGAAIVDALNNVDSETKELQARVQNWSGDLFGTFPIITQSEHVLSSINDATDTAEDSDPLTAKEALGIATAVKTLATTVNGTMTAIINAHDDFEHLHIASIVLSNLETQKRASNEMSNVIIDKVPTALQAIAKNLAAPVDASFDQAIDVFSSSD</sequence>
<dbReference type="Proteomes" id="UP001642501">
    <property type="component" value="Unassembled WGS sequence"/>
</dbReference>
<comment type="caution">
    <text evidence="2">The sequence shown here is derived from an EMBL/GenBank/DDBJ whole genome shotgun (WGS) entry which is preliminary data.</text>
</comment>
<gene>
    <name evidence="2" type="ORF">SEPCBS57363_005854</name>
</gene>
<feature type="signal peptide" evidence="1">
    <location>
        <begin position="1"/>
        <end position="16"/>
    </location>
</feature>